<dbReference type="PIRSF" id="PIRSF000722">
    <property type="entry name" value="Acetate_prop_kin"/>
    <property type="match status" value="1"/>
</dbReference>
<keyword evidence="2 6" id="KW-0808">Transferase</keyword>
<dbReference type="Proteomes" id="UP000501802">
    <property type="component" value="Chromosome"/>
</dbReference>
<dbReference type="InterPro" id="IPR004372">
    <property type="entry name" value="Ac/propionate_kinase"/>
</dbReference>
<keyword evidence="6" id="KW-0460">Magnesium</keyword>
<dbReference type="GO" id="GO:0006085">
    <property type="term" value="P:acetyl-CoA biosynthetic process"/>
    <property type="evidence" value="ECO:0007669"/>
    <property type="project" value="UniProtKB-UniRule"/>
</dbReference>
<feature type="binding site" evidence="6">
    <location>
        <begin position="330"/>
        <end position="334"/>
    </location>
    <ligand>
        <name>ATP</name>
        <dbReference type="ChEBI" id="CHEBI:30616"/>
    </ligand>
</feature>
<keyword evidence="6" id="KW-0479">Metal-binding</keyword>
<feature type="binding site" evidence="6">
    <location>
        <position position="384"/>
    </location>
    <ligand>
        <name>Mg(2+)</name>
        <dbReference type="ChEBI" id="CHEBI:18420"/>
    </ligand>
</feature>
<accession>A0A6G9AS02</accession>
<comment type="pathway">
    <text evidence="6">Metabolic intermediate biosynthesis; acetyl-CoA biosynthesis; acetyl-CoA from acetate: step 1/2.</text>
</comment>
<dbReference type="GO" id="GO:0008776">
    <property type="term" value="F:acetate kinase activity"/>
    <property type="evidence" value="ECO:0007669"/>
    <property type="project" value="UniProtKB-UniRule"/>
</dbReference>
<gene>
    <name evidence="6" type="primary">ackA</name>
    <name evidence="8" type="ORF">G8759_21790</name>
</gene>
<comment type="subunit">
    <text evidence="6">Homodimer.</text>
</comment>
<protein>
    <recommendedName>
        <fullName evidence="6">Acetate kinase</fullName>
        <ecNumber evidence="6">2.7.2.1</ecNumber>
    </recommendedName>
    <alternativeName>
        <fullName evidence="6">Acetokinase</fullName>
    </alternativeName>
</protein>
<comment type="function">
    <text evidence="6">Catalyzes the formation of acetyl phosphate from acetate and ATP. Can also catalyze the reverse reaction.</text>
</comment>
<dbReference type="CDD" id="cd24010">
    <property type="entry name" value="ASKHA_NBD_AcK_PK"/>
    <property type="match status" value="1"/>
</dbReference>
<dbReference type="Pfam" id="PF00871">
    <property type="entry name" value="Acetate_kinase"/>
    <property type="match status" value="1"/>
</dbReference>
<dbReference type="PROSITE" id="PS01076">
    <property type="entry name" value="ACETATE_KINASE_2"/>
    <property type="match status" value="1"/>
</dbReference>
<feature type="binding site" evidence="6">
    <location>
        <begin position="282"/>
        <end position="284"/>
    </location>
    <ligand>
        <name>ATP</name>
        <dbReference type="ChEBI" id="CHEBI:30616"/>
    </ligand>
</feature>
<dbReference type="EC" id="2.7.2.1" evidence="6"/>
<dbReference type="GO" id="GO:0005737">
    <property type="term" value="C:cytoplasm"/>
    <property type="evidence" value="ECO:0007669"/>
    <property type="project" value="UniProtKB-SubCell"/>
</dbReference>
<evidence type="ECO:0000313" key="8">
    <source>
        <dbReference type="EMBL" id="QIP15065.1"/>
    </source>
</evidence>
<dbReference type="InterPro" id="IPR023865">
    <property type="entry name" value="Aliphatic_acid_kinase_CS"/>
</dbReference>
<dbReference type="PRINTS" id="PR00471">
    <property type="entry name" value="ACETATEKNASE"/>
</dbReference>
<evidence type="ECO:0000256" key="3">
    <source>
        <dbReference type="ARBA" id="ARBA00022741"/>
    </source>
</evidence>
<feature type="active site" description="Proton donor/acceptor" evidence="6">
    <location>
        <position position="151"/>
    </location>
</feature>
<keyword evidence="3 6" id="KW-0547">Nucleotide-binding</keyword>
<feature type="binding site" evidence="6">
    <location>
        <position position="94"/>
    </location>
    <ligand>
        <name>substrate</name>
    </ligand>
</feature>
<keyword evidence="9" id="KW-1185">Reference proteome</keyword>
<feature type="binding site" evidence="6">
    <location>
        <begin position="209"/>
        <end position="213"/>
    </location>
    <ligand>
        <name>ATP</name>
        <dbReference type="ChEBI" id="CHEBI:30616"/>
    </ligand>
</feature>
<dbReference type="EMBL" id="CP050063">
    <property type="protein sequence ID" value="QIP15065.1"/>
    <property type="molecule type" value="Genomic_DNA"/>
</dbReference>
<reference evidence="8 9" key="1">
    <citation type="submission" date="2020-03" db="EMBL/GenBank/DDBJ databases">
        <authorList>
            <person name="Kim M.K."/>
        </authorList>
    </citation>
    <scope>NUCLEOTIDE SEQUENCE [LARGE SCALE GENOMIC DNA]</scope>
    <source>
        <strain evidence="8 9">BT328</strain>
    </source>
</reference>
<dbReference type="InterPro" id="IPR043129">
    <property type="entry name" value="ATPase_NBD"/>
</dbReference>
<comment type="similarity">
    <text evidence="1 6 7">Belongs to the acetokinase family.</text>
</comment>
<comment type="cofactor">
    <cofactor evidence="6">
        <name>Mg(2+)</name>
        <dbReference type="ChEBI" id="CHEBI:18420"/>
    </cofactor>
    <cofactor evidence="6">
        <name>Mn(2+)</name>
        <dbReference type="ChEBI" id="CHEBI:29035"/>
    </cofactor>
    <text evidence="6">Mg(2+). Can also accept Mn(2+).</text>
</comment>
<dbReference type="PANTHER" id="PTHR21060">
    <property type="entry name" value="ACETATE KINASE"/>
    <property type="match status" value="1"/>
</dbReference>
<evidence type="ECO:0000256" key="4">
    <source>
        <dbReference type="ARBA" id="ARBA00022777"/>
    </source>
</evidence>
<dbReference type="KEGG" id="spib:G8759_21790"/>
<comment type="subcellular location">
    <subcellularLocation>
        <location evidence="6">Cytoplasm</location>
    </subcellularLocation>
</comment>
<evidence type="ECO:0000256" key="2">
    <source>
        <dbReference type="ARBA" id="ARBA00022679"/>
    </source>
</evidence>
<evidence type="ECO:0000256" key="6">
    <source>
        <dbReference type="HAMAP-Rule" id="MF_00020"/>
    </source>
</evidence>
<dbReference type="Gene3D" id="3.30.420.40">
    <property type="match status" value="2"/>
</dbReference>
<evidence type="ECO:0000256" key="1">
    <source>
        <dbReference type="ARBA" id="ARBA00008748"/>
    </source>
</evidence>
<keyword evidence="4 6" id="KW-0418">Kinase</keyword>
<proteinExistence type="inferred from homology"/>
<dbReference type="HAMAP" id="MF_00020">
    <property type="entry name" value="Acetate_kinase"/>
    <property type="match status" value="1"/>
</dbReference>
<dbReference type="PROSITE" id="PS01075">
    <property type="entry name" value="ACETATE_KINASE_1"/>
    <property type="match status" value="1"/>
</dbReference>
<organism evidence="8 9">
    <name type="scientific">Spirosoma aureum</name>
    <dbReference type="NCBI Taxonomy" id="2692134"/>
    <lineage>
        <taxon>Bacteria</taxon>
        <taxon>Pseudomonadati</taxon>
        <taxon>Bacteroidota</taxon>
        <taxon>Cytophagia</taxon>
        <taxon>Cytophagales</taxon>
        <taxon>Cytophagaceae</taxon>
        <taxon>Spirosoma</taxon>
    </lineage>
</organism>
<feature type="binding site" evidence="6">
    <location>
        <position position="7"/>
    </location>
    <ligand>
        <name>Mg(2+)</name>
        <dbReference type="ChEBI" id="CHEBI:18420"/>
    </ligand>
</feature>
<sequence>MYILVINAGSSSLKYQLFDMPSDKPLCSGLIERIGTDEAFIRHKILTSVPAQTIERKATIADHTAGLQQMVYLLSDAQIGIIHSADEIQAVGHRVVHGGERFAGATLITPAVKEAIKALFPLAPLHNPVNYKCIEIAEKTFPNARQIAIFDTAFHQTMPAYAFRYAIPEELYAEDGIRVYGFHGTSHKYVSEKASAWLGKPDAKLISLHLGNGCSITAVQAGKSIDTSMGFSPLAGLVMGTRSGDIDPAIIFHLVSNGYSPDEVNDLLNKQSGMQGLTGLNDMRDIRKALEAGNRAAALALDIYAYRIRKYIGAYAAVLNGLDALLFTAGVGENDSAMREQVCSSLDVLNIHLDSSKNSTSSSEIRDVSRAGAAVKILVIPTNEELEIAIQSFELLFPS</sequence>
<keyword evidence="5 6" id="KW-0067">ATP-binding</keyword>
<dbReference type="PANTHER" id="PTHR21060:SF15">
    <property type="entry name" value="ACETATE KINASE-RELATED"/>
    <property type="match status" value="1"/>
</dbReference>
<dbReference type="NCBIfam" id="TIGR00016">
    <property type="entry name" value="ackA"/>
    <property type="match status" value="1"/>
</dbReference>
<comment type="catalytic activity">
    <reaction evidence="6">
        <text>acetate + ATP = acetyl phosphate + ADP</text>
        <dbReference type="Rhea" id="RHEA:11352"/>
        <dbReference type="ChEBI" id="CHEBI:22191"/>
        <dbReference type="ChEBI" id="CHEBI:30089"/>
        <dbReference type="ChEBI" id="CHEBI:30616"/>
        <dbReference type="ChEBI" id="CHEBI:456216"/>
        <dbReference type="EC" id="2.7.2.1"/>
    </reaction>
</comment>
<dbReference type="AlphaFoldDB" id="A0A6G9AS02"/>
<evidence type="ECO:0000313" key="9">
    <source>
        <dbReference type="Proteomes" id="UP000501802"/>
    </source>
</evidence>
<dbReference type="GO" id="GO:0000287">
    <property type="term" value="F:magnesium ion binding"/>
    <property type="evidence" value="ECO:0007669"/>
    <property type="project" value="UniProtKB-UniRule"/>
</dbReference>
<dbReference type="SUPFAM" id="SSF53067">
    <property type="entry name" value="Actin-like ATPase domain"/>
    <property type="match status" value="2"/>
</dbReference>
<dbReference type="InterPro" id="IPR000890">
    <property type="entry name" value="Aliphatic_acid_kin_short-chain"/>
</dbReference>
<feature type="site" description="Transition state stabilizer" evidence="6">
    <location>
        <position position="183"/>
    </location>
</feature>
<feature type="site" description="Transition state stabilizer" evidence="6">
    <location>
        <position position="242"/>
    </location>
</feature>
<evidence type="ECO:0000256" key="7">
    <source>
        <dbReference type="RuleBase" id="RU003835"/>
    </source>
</evidence>
<dbReference type="GO" id="GO:0006083">
    <property type="term" value="P:acetate metabolic process"/>
    <property type="evidence" value="ECO:0007669"/>
    <property type="project" value="TreeGrafter"/>
</dbReference>
<dbReference type="UniPathway" id="UPA00340">
    <property type="reaction ID" value="UER00458"/>
</dbReference>
<keyword evidence="6" id="KW-0963">Cytoplasm</keyword>
<dbReference type="RefSeq" id="WP_167212379.1">
    <property type="nucleotide sequence ID" value="NZ_CP050063.1"/>
</dbReference>
<dbReference type="GO" id="GO:0005524">
    <property type="term" value="F:ATP binding"/>
    <property type="evidence" value="ECO:0007669"/>
    <property type="project" value="UniProtKB-KW"/>
</dbReference>
<feature type="binding site" evidence="6">
    <location>
        <position position="14"/>
    </location>
    <ligand>
        <name>ATP</name>
        <dbReference type="ChEBI" id="CHEBI:30616"/>
    </ligand>
</feature>
<name>A0A6G9AS02_9BACT</name>
<evidence type="ECO:0000256" key="5">
    <source>
        <dbReference type="ARBA" id="ARBA00022840"/>
    </source>
</evidence>